<dbReference type="PANTHER" id="PTHR30429:SF0">
    <property type="entry name" value="METHIONINE-BINDING LIPOPROTEIN METQ"/>
    <property type="match status" value="1"/>
</dbReference>
<dbReference type="GO" id="GO:0016020">
    <property type="term" value="C:membrane"/>
    <property type="evidence" value="ECO:0007669"/>
    <property type="project" value="UniProtKB-SubCell"/>
</dbReference>
<comment type="similarity">
    <text evidence="2">Belongs to the NlpA lipoprotein family.</text>
</comment>
<gene>
    <name evidence="7" type="ordered locus">Curi_c11430</name>
</gene>
<reference evidence="7 8" key="1">
    <citation type="journal article" date="2012" name="PLoS ONE">
        <title>The purine-utilizing bacterium Clostridium acidurici 9a: a genome-guided metabolic reconsideration.</title>
        <authorList>
            <person name="Hartwich K."/>
            <person name="Poehlein A."/>
            <person name="Daniel R."/>
        </authorList>
    </citation>
    <scope>NUCLEOTIDE SEQUENCE [LARGE SCALE GENOMIC DNA]</scope>
    <source>
        <strain evidence="8">ATCC 7906 / DSM 604 / BCRC 14475 / CIP 104303 / KCTC 5404 / NCIMB 10678 / 9a</strain>
    </source>
</reference>
<dbReference type="Pfam" id="PF03180">
    <property type="entry name" value="Lipoprotein_9"/>
    <property type="match status" value="1"/>
</dbReference>
<keyword evidence="3" id="KW-0732">Signal</keyword>
<dbReference type="KEGG" id="cad:Curi_c11430"/>
<keyword evidence="6 7" id="KW-0449">Lipoprotein</keyword>
<dbReference type="InterPro" id="IPR004872">
    <property type="entry name" value="Lipoprotein_NlpA"/>
</dbReference>
<dbReference type="PATRIC" id="fig|1128398.3.peg.1152"/>
<proteinExistence type="inferred from homology"/>
<protein>
    <submittedName>
        <fullName evidence="7">NLPA lipoprotein</fullName>
    </submittedName>
</protein>
<dbReference type="HOGENOM" id="CLU_067080_0_1_9"/>
<evidence type="ECO:0000256" key="6">
    <source>
        <dbReference type="ARBA" id="ARBA00023288"/>
    </source>
</evidence>
<dbReference type="PROSITE" id="PS51257">
    <property type="entry name" value="PROKAR_LIPOPROTEIN"/>
    <property type="match status" value="1"/>
</dbReference>
<comment type="subcellular location">
    <subcellularLocation>
        <location evidence="1">Membrane</location>
        <topology evidence="1">Lipid-anchor</topology>
    </subcellularLocation>
</comment>
<dbReference type="Gene3D" id="3.40.190.10">
    <property type="entry name" value="Periplasmic binding protein-like II"/>
    <property type="match status" value="2"/>
</dbReference>
<organism evidence="7 8">
    <name type="scientific">Gottschalkia acidurici (strain ATCC 7906 / DSM 604 / BCRC 14475 / CIP 104303 / KCTC 5404 / NCIMB 10678 / 9a)</name>
    <name type="common">Clostridium acidurici</name>
    <dbReference type="NCBI Taxonomy" id="1128398"/>
    <lineage>
        <taxon>Bacteria</taxon>
        <taxon>Bacillati</taxon>
        <taxon>Bacillota</taxon>
        <taxon>Tissierellia</taxon>
        <taxon>Tissierellales</taxon>
        <taxon>Gottschalkiaceae</taxon>
        <taxon>Gottschalkia</taxon>
    </lineage>
</organism>
<dbReference type="STRING" id="1128398.Curi_c11430"/>
<accession>K0AZE1</accession>
<dbReference type="PANTHER" id="PTHR30429">
    <property type="entry name" value="D-METHIONINE-BINDING LIPOPROTEIN METQ"/>
    <property type="match status" value="1"/>
</dbReference>
<evidence type="ECO:0000256" key="4">
    <source>
        <dbReference type="ARBA" id="ARBA00023136"/>
    </source>
</evidence>
<dbReference type="eggNOG" id="COG1464">
    <property type="taxonomic scope" value="Bacteria"/>
</dbReference>
<dbReference type="AlphaFoldDB" id="K0AZE1"/>
<dbReference type="RefSeq" id="WP_014967294.1">
    <property type="nucleotide sequence ID" value="NC_018664.1"/>
</dbReference>
<evidence type="ECO:0000256" key="3">
    <source>
        <dbReference type="ARBA" id="ARBA00022729"/>
    </source>
</evidence>
<dbReference type="EMBL" id="CP003326">
    <property type="protein sequence ID" value="AFS78157.1"/>
    <property type="molecule type" value="Genomic_DNA"/>
</dbReference>
<dbReference type="SUPFAM" id="SSF53850">
    <property type="entry name" value="Periplasmic binding protein-like II"/>
    <property type="match status" value="1"/>
</dbReference>
<evidence type="ECO:0000256" key="2">
    <source>
        <dbReference type="ARBA" id="ARBA00008973"/>
    </source>
</evidence>
<sequence length="275" mass="30396">MKKGLLIFTIIISFMIIVMSGCAKKEKQDKVSADIVKKNIKIGTFSSSKIAADSGKEELEKKGYEVEIVVFDDAVLPNTALAEGSIDANLFQHTPYLDAYLKDNNKVSLSMVDPLLYYPNYGLYSLKHKDINDIPQGGTIGIYNDASNMDRGLRLLDACGLIKLTDEKKDLYSKLDIIENPKNFKFAEMAFGTAVRSLDDTDASIAGASHILQADMDPKSALVFEEVNNNFSCGLTVRTGNLDDNWVKDMIKAYTSDDAREKLNKGYKGASTPLY</sequence>
<evidence type="ECO:0000313" key="7">
    <source>
        <dbReference type="EMBL" id="AFS78157.1"/>
    </source>
</evidence>
<evidence type="ECO:0000256" key="5">
    <source>
        <dbReference type="ARBA" id="ARBA00023139"/>
    </source>
</evidence>
<dbReference type="Proteomes" id="UP000006094">
    <property type="component" value="Chromosome"/>
</dbReference>
<keyword evidence="4" id="KW-0472">Membrane</keyword>
<evidence type="ECO:0000313" key="8">
    <source>
        <dbReference type="Proteomes" id="UP000006094"/>
    </source>
</evidence>
<evidence type="ECO:0000256" key="1">
    <source>
        <dbReference type="ARBA" id="ARBA00004635"/>
    </source>
</evidence>
<keyword evidence="8" id="KW-1185">Reference proteome</keyword>
<name>K0AZE1_GOTA9</name>
<keyword evidence="5" id="KW-0564">Palmitate</keyword>
<dbReference type="OrthoDB" id="9812878at2"/>